<keyword evidence="2" id="KW-0808">Transferase</keyword>
<dbReference type="EC" id="2.1.1.-" evidence="2"/>
<dbReference type="InterPro" id="IPR029063">
    <property type="entry name" value="SAM-dependent_MTases_sf"/>
</dbReference>
<dbReference type="InterPro" id="IPR013216">
    <property type="entry name" value="Methyltransf_11"/>
</dbReference>
<comment type="caution">
    <text evidence="2">The sequence shown here is derived from an EMBL/GenBank/DDBJ whole genome shotgun (WGS) entry which is preliminary data.</text>
</comment>
<dbReference type="Pfam" id="PF08241">
    <property type="entry name" value="Methyltransf_11"/>
    <property type="match status" value="1"/>
</dbReference>
<dbReference type="InterPro" id="IPR050508">
    <property type="entry name" value="Methyltransf_Superfamily"/>
</dbReference>
<proteinExistence type="predicted"/>
<evidence type="ECO:0000259" key="1">
    <source>
        <dbReference type="Pfam" id="PF08241"/>
    </source>
</evidence>
<name>A0ABV1KQ69_9BACL</name>
<dbReference type="Gene3D" id="3.40.50.150">
    <property type="entry name" value="Vaccinia Virus protein VP39"/>
    <property type="match status" value="1"/>
</dbReference>
<dbReference type="RefSeq" id="WP_232185096.1">
    <property type="nucleotide sequence ID" value="NZ_JAIOAP010000004.1"/>
</dbReference>
<dbReference type="Proteomes" id="UP001493487">
    <property type="component" value="Unassembled WGS sequence"/>
</dbReference>
<keyword evidence="3" id="KW-1185">Reference proteome</keyword>
<sequence>MPDHDHIYQQEAANYHELISKQPDLTVFIEEIRPISGLDIVDIGAGTGRLTTVLAPKAKSIVALDASEAMLEITAERLRQADLTNWTTQVSDHRKLPLADQSADLIVAGWTICYLGSTNVNNWEQNISEVIGEIKRVLRPNGTVIIFETLGTCFESPNAPDFLQQYYSALVDTYGFSHRWIRTDYEFDSIQQAERLTRFFFGDEVADRVIEQNLVRLPECAGVWWLEL</sequence>
<protein>
    <submittedName>
        <fullName evidence="2">Class I SAM-dependent methyltransferase</fullName>
        <ecNumber evidence="2">2.1.1.-</ecNumber>
    </submittedName>
</protein>
<gene>
    <name evidence="2" type="ORF">QJS35_07505</name>
</gene>
<dbReference type="PANTHER" id="PTHR42912">
    <property type="entry name" value="METHYLTRANSFERASE"/>
    <property type="match status" value="1"/>
</dbReference>
<evidence type="ECO:0000313" key="2">
    <source>
        <dbReference type="EMBL" id="MEQ4482240.1"/>
    </source>
</evidence>
<organism evidence="2 3">
    <name type="scientific">Cohnella silvisoli</name>
    <dbReference type="NCBI Taxonomy" id="2873699"/>
    <lineage>
        <taxon>Bacteria</taxon>
        <taxon>Bacillati</taxon>
        <taxon>Bacillota</taxon>
        <taxon>Bacilli</taxon>
        <taxon>Bacillales</taxon>
        <taxon>Paenibacillaceae</taxon>
        <taxon>Cohnella</taxon>
    </lineage>
</organism>
<accession>A0ABV1KQ69</accession>
<keyword evidence="2" id="KW-0489">Methyltransferase</keyword>
<dbReference type="PANTHER" id="PTHR42912:SF93">
    <property type="entry name" value="N6-ADENOSINE-METHYLTRANSFERASE TMT1A"/>
    <property type="match status" value="1"/>
</dbReference>
<dbReference type="EMBL" id="JASKHM010000003">
    <property type="protein sequence ID" value="MEQ4482240.1"/>
    <property type="molecule type" value="Genomic_DNA"/>
</dbReference>
<dbReference type="CDD" id="cd02440">
    <property type="entry name" value="AdoMet_MTases"/>
    <property type="match status" value="1"/>
</dbReference>
<dbReference type="SUPFAM" id="SSF53335">
    <property type="entry name" value="S-adenosyl-L-methionine-dependent methyltransferases"/>
    <property type="match status" value="1"/>
</dbReference>
<dbReference type="GO" id="GO:0008168">
    <property type="term" value="F:methyltransferase activity"/>
    <property type="evidence" value="ECO:0007669"/>
    <property type="project" value="UniProtKB-KW"/>
</dbReference>
<reference evidence="2 3" key="1">
    <citation type="journal article" date="2023" name="Genome Announc.">
        <title>Pan-Genome Analyses of the Genus Cohnella and Proposal of the Novel Species Cohnella silvisoli sp. nov., Isolated from Forest Soil.</title>
        <authorList>
            <person name="Wang C."/>
            <person name="Mao L."/>
            <person name="Bao G."/>
            <person name="Zhu H."/>
        </authorList>
    </citation>
    <scope>NUCLEOTIDE SEQUENCE [LARGE SCALE GENOMIC DNA]</scope>
    <source>
        <strain evidence="2 3">NL03-T5-1</strain>
    </source>
</reference>
<dbReference type="GO" id="GO:0032259">
    <property type="term" value="P:methylation"/>
    <property type="evidence" value="ECO:0007669"/>
    <property type="project" value="UniProtKB-KW"/>
</dbReference>
<evidence type="ECO:0000313" key="3">
    <source>
        <dbReference type="Proteomes" id="UP001493487"/>
    </source>
</evidence>
<feature type="domain" description="Methyltransferase type 11" evidence="1">
    <location>
        <begin position="41"/>
        <end position="146"/>
    </location>
</feature>